<keyword evidence="4" id="KW-1185">Reference proteome</keyword>
<sequence length="173" mass="16907">MLSKSALLFAFVAIARVAVAAPPGCLLGAVNTYKSPYDVGAVCKAKDATQKIAKYCGDSTEDALSAFADICNDAGVKVATEIPTTATATATATVSSKSTGTGFVTTTASGTAASGTLDYAPASQTPTPTGTGENGETVPSGSETGTPPQFTGAAGTIEIAGAALFAGLMAIAL</sequence>
<evidence type="ECO:0000313" key="3">
    <source>
        <dbReference type="EMBL" id="KAF2266689.1"/>
    </source>
</evidence>
<gene>
    <name evidence="3" type="ORF">CC78DRAFT_578002</name>
</gene>
<evidence type="ECO:0000256" key="1">
    <source>
        <dbReference type="SAM" id="MobiDB-lite"/>
    </source>
</evidence>
<organism evidence="3 4">
    <name type="scientific">Lojkania enalia</name>
    <dbReference type="NCBI Taxonomy" id="147567"/>
    <lineage>
        <taxon>Eukaryota</taxon>
        <taxon>Fungi</taxon>
        <taxon>Dikarya</taxon>
        <taxon>Ascomycota</taxon>
        <taxon>Pezizomycotina</taxon>
        <taxon>Dothideomycetes</taxon>
        <taxon>Pleosporomycetidae</taxon>
        <taxon>Pleosporales</taxon>
        <taxon>Pleosporales incertae sedis</taxon>
        <taxon>Lojkania</taxon>
    </lineage>
</organism>
<accession>A0A9P4KI43</accession>
<comment type="caution">
    <text evidence="3">The sequence shown here is derived from an EMBL/GenBank/DDBJ whole genome shotgun (WGS) entry which is preliminary data.</text>
</comment>
<protein>
    <submittedName>
        <fullName evidence="3">Uncharacterized protein</fullName>
    </submittedName>
</protein>
<dbReference type="AlphaFoldDB" id="A0A9P4KI43"/>
<feature type="chain" id="PRO_5040108502" evidence="2">
    <location>
        <begin position="21"/>
        <end position="173"/>
    </location>
</feature>
<feature type="compositionally biased region" description="Polar residues" evidence="1">
    <location>
        <begin position="139"/>
        <end position="149"/>
    </location>
</feature>
<dbReference type="OrthoDB" id="4776947at2759"/>
<dbReference type="Proteomes" id="UP000800093">
    <property type="component" value="Unassembled WGS sequence"/>
</dbReference>
<evidence type="ECO:0000313" key="4">
    <source>
        <dbReference type="Proteomes" id="UP000800093"/>
    </source>
</evidence>
<keyword evidence="2" id="KW-0732">Signal</keyword>
<dbReference type="EMBL" id="ML986596">
    <property type="protein sequence ID" value="KAF2266689.1"/>
    <property type="molecule type" value="Genomic_DNA"/>
</dbReference>
<evidence type="ECO:0000256" key="2">
    <source>
        <dbReference type="SAM" id="SignalP"/>
    </source>
</evidence>
<name>A0A9P4KI43_9PLEO</name>
<proteinExistence type="predicted"/>
<reference evidence="4" key="1">
    <citation type="journal article" date="2020" name="Stud. Mycol.">
        <title>101 Dothideomycetes genomes: A test case for predicting lifestyles and emergence of pathogens.</title>
        <authorList>
            <person name="Haridas S."/>
            <person name="Albert R."/>
            <person name="Binder M."/>
            <person name="Bloem J."/>
            <person name="LaButti K."/>
            <person name="Salamov A."/>
            <person name="Andreopoulos B."/>
            <person name="Baker S."/>
            <person name="Barry K."/>
            <person name="Bills G."/>
            <person name="Bluhm B."/>
            <person name="Cannon C."/>
            <person name="Castanera R."/>
            <person name="Culley D."/>
            <person name="Daum C."/>
            <person name="Ezra D."/>
            <person name="Gonzalez J."/>
            <person name="Henrissat B."/>
            <person name="Kuo A."/>
            <person name="Liang C."/>
            <person name="Lipzen A."/>
            <person name="Lutzoni F."/>
            <person name="Magnuson J."/>
            <person name="Mondo S."/>
            <person name="Nolan M."/>
            <person name="Ohm R."/>
            <person name="Pangilinan J."/>
            <person name="Park H.-J."/>
            <person name="Ramirez L."/>
            <person name="Alfaro M."/>
            <person name="Sun H."/>
            <person name="Tritt A."/>
            <person name="Yoshinaga Y."/>
            <person name="Zwiers L.-H."/>
            <person name="Turgeon B."/>
            <person name="Goodwin S."/>
            <person name="Spatafora J."/>
            <person name="Crous P."/>
            <person name="Grigoriev I."/>
        </authorList>
    </citation>
    <scope>NUCLEOTIDE SEQUENCE [LARGE SCALE GENOMIC DNA]</scope>
    <source>
        <strain evidence="4">CBS 304.66</strain>
    </source>
</reference>
<feature type="compositionally biased region" description="Low complexity" evidence="1">
    <location>
        <begin position="125"/>
        <end position="137"/>
    </location>
</feature>
<feature type="region of interest" description="Disordered" evidence="1">
    <location>
        <begin position="115"/>
        <end position="152"/>
    </location>
</feature>
<feature type="signal peptide" evidence="2">
    <location>
        <begin position="1"/>
        <end position="20"/>
    </location>
</feature>